<feature type="compositionally biased region" description="Basic and acidic residues" evidence="1">
    <location>
        <begin position="297"/>
        <end position="307"/>
    </location>
</feature>
<dbReference type="Proteomes" id="UP000239735">
    <property type="component" value="Unassembled WGS sequence"/>
</dbReference>
<dbReference type="OrthoDB" id="115182at2"/>
<reference evidence="5" key="1">
    <citation type="submission" date="2018-02" db="EMBL/GenBank/DDBJ databases">
        <authorList>
            <person name="Hausmann B."/>
        </authorList>
    </citation>
    <scope>NUCLEOTIDE SEQUENCE [LARGE SCALE GENOMIC DNA]</scope>
    <source>
        <strain evidence="5">Peat soil MAG SbA5</strain>
    </source>
</reference>
<evidence type="ECO:0000313" key="5">
    <source>
        <dbReference type="Proteomes" id="UP000239735"/>
    </source>
</evidence>
<feature type="region of interest" description="Disordered" evidence="1">
    <location>
        <begin position="202"/>
        <end position="307"/>
    </location>
</feature>
<evidence type="ECO:0000313" key="4">
    <source>
        <dbReference type="EMBL" id="SPE17805.1"/>
    </source>
</evidence>
<protein>
    <recommendedName>
        <fullName evidence="3">Putative zinc-finger domain-containing protein</fullName>
    </recommendedName>
</protein>
<dbReference type="InterPro" id="IPR027383">
    <property type="entry name" value="Znf_put"/>
</dbReference>
<feature type="compositionally biased region" description="Polar residues" evidence="1">
    <location>
        <begin position="206"/>
        <end position="229"/>
    </location>
</feature>
<evidence type="ECO:0000256" key="1">
    <source>
        <dbReference type="SAM" id="MobiDB-lite"/>
    </source>
</evidence>
<feature type="compositionally biased region" description="Polar residues" evidence="1">
    <location>
        <begin position="264"/>
        <end position="277"/>
    </location>
</feature>
<evidence type="ECO:0000259" key="3">
    <source>
        <dbReference type="Pfam" id="PF13490"/>
    </source>
</evidence>
<keyword evidence="2" id="KW-1133">Transmembrane helix</keyword>
<feature type="transmembrane region" description="Helical" evidence="2">
    <location>
        <begin position="131"/>
        <end position="151"/>
    </location>
</feature>
<dbReference type="EMBL" id="OKRB01000013">
    <property type="protein sequence ID" value="SPE17805.1"/>
    <property type="molecule type" value="Genomic_DNA"/>
</dbReference>
<name>A0A2N9L4A9_9BACT</name>
<gene>
    <name evidence="4" type="ORF">SBA5_110165</name>
</gene>
<feature type="domain" description="Putative zinc-finger" evidence="3">
    <location>
        <begin position="13"/>
        <end position="46"/>
    </location>
</feature>
<sequence length="307" mass="33624">MEERTHIPNSPACGEWETLLADALDGLLKPENEAKFTEHKAVCPACSALYEEARKGREWLEFLSPEPEAPAGLLEQILAKTGPGHKQVAGWGAGDALPGPAGSAAIPAFIPPVWQQPGFFTRVRYSMQPRLLMTAAMAFFSIALTLNLAGVRLSSVRMADLRPRAVRSYMERQLTMASVPIVRYYDHLRLVYEVESRVKELRGATEGQSSGEQQRETQPANPGETQQHPGQKPGRNDGGLRVDPQQEPDNPAMEPASGPANDFVETSLTFQNKTLTPPTNPDLWGNGSVQSGGSAMRARERSRLWIA</sequence>
<accession>A0A2N9L4A9</accession>
<evidence type="ECO:0000256" key="2">
    <source>
        <dbReference type="SAM" id="Phobius"/>
    </source>
</evidence>
<keyword evidence="2" id="KW-0472">Membrane</keyword>
<organism evidence="4 5">
    <name type="scientific">Candidatus Sulfuritelmatomonas gaucii</name>
    <dbReference type="NCBI Taxonomy" id="2043161"/>
    <lineage>
        <taxon>Bacteria</taxon>
        <taxon>Pseudomonadati</taxon>
        <taxon>Acidobacteriota</taxon>
        <taxon>Terriglobia</taxon>
        <taxon>Terriglobales</taxon>
        <taxon>Acidobacteriaceae</taxon>
        <taxon>Candidatus Sulfuritelmatomonas</taxon>
    </lineage>
</organism>
<proteinExistence type="predicted"/>
<dbReference type="AlphaFoldDB" id="A0A2N9L4A9"/>
<dbReference type="Pfam" id="PF13490">
    <property type="entry name" value="zf-HC2"/>
    <property type="match status" value="1"/>
</dbReference>
<keyword evidence="2" id="KW-0812">Transmembrane</keyword>